<dbReference type="OrthoDB" id="2020972at2759"/>
<feature type="compositionally biased region" description="Polar residues" evidence="9">
    <location>
        <begin position="735"/>
        <end position="753"/>
    </location>
</feature>
<feature type="compositionally biased region" description="Polar residues" evidence="9">
    <location>
        <begin position="1062"/>
        <end position="1074"/>
    </location>
</feature>
<evidence type="ECO:0000256" key="5">
    <source>
        <dbReference type="ARBA" id="ARBA00022806"/>
    </source>
</evidence>
<keyword evidence="13" id="KW-1185">Reference proteome</keyword>
<evidence type="ECO:0000256" key="1">
    <source>
        <dbReference type="ARBA" id="ARBA00004123"/>
    </source>
</evidence>
<evidence type="ECO:0000256" key="9">
    <source>
        <dbReference type="SAM" id="MobiDB-lite"/>
    </source>
</evidence>
<dbReference type="InterPro" id="IPR027417">
    <property type="entry name" value="P-loop_NTPase"/>
</dbReference>
<feature type="domain" description="Helicase ATP-binding" evidence="10">
    <location>
        <begin position="1411"/>
        <end position="1659"/>
    </location>
</feature>
<dbReference type="InterPro" id="IPR049730">
    <property type="entry name" value="SNF2/RAD54-like_C"/>
</dbReference>
<organism evidence="12 13">
    <name type="scientific">Smittium megazygosporum</name>
    <dbReference type="NCBI Taxonomy" id="133381"/>
    <lineage>
        <taxon>Eukaryota</taxon>
        <taxon>Fungi</taxon>
        <taxon>Fungi incertae sedis</taxon>
        <taxon>Zoopagomycota</taxon>
        <taxon>Kickxellomycotina</taxon>
        <taxon>Harpellomycetes</taxon>
        <taxon>Harpellales</taxon>
        <taxon>Legeriomycetaceae</taxon>
        <taxon>Smittium</taxon>
    </lineage>
</organism>
<feature type="region of interest" description="Disordered" evidence="9">
    <location>
        <begin position="1100"/>
        <end position="1119"/>
    </location>
</feature>
<dbReference type="PANTHER" id="PTHR45797:SF1">
    <property type="entry name" value="HELICASE ARIP4"/>
    <property type="match status" value="1"/>
</dbReference>
<dbReference type="Pfam" id="PF00176">
    <property type="entry name" value="SNF2-rel_dom"/>
    <property type="match status" value="1"/>
</dbReference>
<name>A0A2T9ZKV1_9FUNG</name>
<keyword evidence="6" id="KW-0067">ATP-binding</keyword>
<feature type="region of interest" description="Disordered" evidence="9">
    <location>
        <begin position="581"/>
        <end position="678"/>
    </location>
</feature>
<feature type="compositionally biased region" description="Low complexity" evidence="9">
    <location>
        <begin position="640"/>
        <end position="654"/>
    </location>
</feature>
<feature type="compositionally biased region" description="Polar residues" evidence="9">
    <location>
        <begin position="662"/>
        <end position="677"/>
    </location>
</feature>
<dbReference type="InterPro" id="IPR001650">
    <property type="entry name" value="Helicase_C-like"/>
</dbReference>
<dbReference type="Gene3D" id="1.10.150.50">
    <property type="entry name" value="Transcription Factor, Ets-1"/>
    <property type="match status" value="1"/>
</dbReference>
<evidence type="ECO:0000256" key="7">
    <source>
        <dbReference type="ARBA" id="ARBA00023125"/>
    </source>
</evidence>
<feature type="region of interest" description="Disordered" evidence="9">
    <location>
        <begin position="164"/>
        <end position="199"/>
    </location>
</feature>
<evidence type="ECO:0000256" key="3">
    <source>
        <dbReference type="ARBA" id="ARBA00022741"/>
    </source>
</evidence>
<evidence type="ECO:0000256" key="8">
    <source>
        <dbReference type="ARBA" id="ARBA00023242"/>
    </source>
</evidence>
<proteinExistence type="inferred from homology"/>
<dbReference type="PANTHER" id="PTHR45797">
    <property type="entry name" value="RAD54-LIKE"/>
    <property type="match status" value="1"/>
</dbReference>
<dbReference type="STRING" id="133381.A0A2T9ZKV1"/>
<feature type="domain" description="Helicase C-terminal" evidence="11">
    <location>
        <begin position="1852"/>
        <end position="2046"/>
    </location>
</feature>
<dbReference type="InterPro" id="IPR044574">
    <property type="entry name" value="ARIP4-like"/>
</dbReference>
<feature type="region of interest" description="Disordered" evidence="9">
    <location>
        <begin position="1135"/>
        <end position="1178"/>
    </location>
</feature>
<feature type="region of interest" description="Disordered" evidence="9">
    <location>
        <begin position="223"/>
        <end position="247"/>
    </location>
</feature>
<feature type="compositionally biased region" description="Polar residues" evidence="9">
    <location>
        <begin position="1149"/>
        <end position="1178"/>
    </location>
</feature>
<reference evidence="12 13" key="1">
    <citation type="journal article" date="2018" name="MBio">
        <title>Comparative Genomics Reveals the Core Gene Toolbox for the Fungus-Insect Symbiosis.</title>
        <authorList>
            <person name="Wang Y."/>
            <person name="Stata M."/>
            <person name="Wang W."/>
            <person name="Stajich J.E."/>
            <person name="White M.M."/>
            <person name="Moncalvo J.M."/>
        </authorList>
    </citation>
    <scope>NUCLEOTIDE SEQUENCE [LARGE SCALE GENOMIC DNA]</scope>
    <source>
        <strain evidence="12 13">SC-DP-2</strain>
    </source>
</reference>
<dbReference type="SMART" id="SM00490">
    <property type="entry name" value="HELICc"/>
    <property type="match status" value="1"/>
</dbReference>
<keyword evidence="7" id="KW-0238">DNA-binding</keyword>
<comment type="subcellular location">
    <subcellularLocation>
        <location evidence="1">Nucleus</location>
    </subcellularLocation>
</comment>
<feature type="region of interest" description="Disordered" evidence="9">
    <location>
        <begin position="2099"/>
        <end position="2121"/>
    </location>
</feature>
<dbReference type="InterPro" id="IPR000330">
    <property type="entry name" value="SNF2_N"/>
</dbReference>
<dbReference type="InterPro" id="IPR014001">
    <property type="entry name" value="Helicase_ATP-bd"/>
</dbReference>
<dbReference type="Gene3D" id="3.40.50.300">
    <property type="entry name" value="P-loop containing nucleotide triphosphate hydrolases"/>
    <property type="match status" value="1"/>
</dbReference>
<dbReference type="EMBL" id="MBFS01000026">
    <property type="protein sequence ID" value="PVV05224.1"/>
    <property type="molecule type" value="Genomic_DNA"/>
</dbReference>
<keyword evidence="5" id="KW-0347">Helicase</keyword>
<evidence type="ECO:0000313" key="13">
    <source>
        <dbReference type="Proteomes" id="UP000245609"/>
    </source>
</evidence>
<dbReference type="Proteomes" id="UP000245609">
    <property type="component" value="Unassembled WGS sequence"/>
</dbReference>
<dbReference type="SUPFAM" id="SSF52540">
    <property type="entry name" value="P-loop containing nucleoside triphosphate hydrolases"/>
    <property type="match status" value="2"/>
</dbReference>
<feature type="compositionally biased region" description="Polar residues" evidence="9">
    <location>
        <begin position="2225"/>
        <end position="2235"/>
    </location>
</feature>
<feature type="region of interest" description="Disordered" evidence="9">
    <location>
        <begin position="706"/>
        <end position="753"/>
    </location>
</feature>
<dbReference type="CDD" id="cd18793">
    <property type="entry name" value="SF2_C_SNF"/>
    <property type="match status" value="1"/>
</dbReference>
<feature type="compositionally biased region" description="Basic and acidic residues" evidence="9">
    <location>
        <begin position="180"/>
        <end position="189"/>
    </location>
</feature>
<sequence length="2288" mass="260401">MDPVTKSDLDRVSPLYWTIHQVSAWIESKFHDKELASTFQENCIDGGILVKFLTYNMLRVDMKVVIGKAARVIEELVNLLEQWELPSSRLRDKHYGVNLETSGRAEINTANQNPNRDGFGLATERIPTKRALVAPEPEYIDIIPKKPKDSSKVSIFGSSSLFLANDSPEHPPAHMSRSSSRSERIKLEDSQSPPGSFETLSYHKPAVPYSCYNETVERNLFGSTKSANQYPPDAHTEKRNSKNISPDNVILQNKKRLYSDNKNSSHSKLAALSKSVARIDAILQSNKTNTQSPVEFSGQRTKPNTDNKNTILGQIKSKYNGSKIHRHSPKPTRLNHFENIPSLHESCWKKLNDTSLTSPFWFRRLLGRGYSNSSTLNDKILYSNIWLKRLLIKEDSEKYRFDNSTIAHKTGNFGYKTIAKASRKAPLGVPKLLSYQERIEKKYKDVWESNYYPKLLRNKEAFIEQRKDDLKNILDDYKMIKNSIDSFFLKSNNVEELGQEVVLKYMHYFTAMWLIGVLKARAASTSVSQSTEGHLKTDSQSSISDIEQYRLDETETQPSANTSPERPQKAISLVEISRVSNAQSGKQISPSKGSDLLENNSSVPIHNTRSRPNDFTSARIRPGVTSNSILSSKNDKHESVSISDSDGSSFSIEMSDSKSVDSFDSLQNSSKESTPSKENVYLKPSILASAKENDSEMARIETDYSRYSSDMEISDSDEQTDQADQVEQNKEIKKGTSSIGSESRPNNTHNEVTNFASVPHRNDAQLVPPMTDSLDDFVSDDSEPEWNLDRVIDLNEDEIIEIQQSDFQLLQQKRQKYLEMQKQKYFYQLQSDEQLRQDKLLIENVNENPQKLTRLRRVFSCPSIYALNSDRSHSKRFEDKLLSQNPSFHCSTKKLVKLGVYTMPFDQFFEKMNDFLRLHSHDSPLSQLSPSDCYHIRTHFPKAIDTDSPTFNKTGAILFWHSFHSWLKDRSSDELQSLAFESSEGLLDKLPIDKGGDITPIKEALRRYWDYHMEILENSYDLISENQKISSLADSGQINYFEPDPYELRKHLSAKDRRRLKNNSGSGDQVVNPSDDSDDDIFGFRAAGAFGEYNDIISSDGGYTVDSSDSDGNRSAGESDEIKLAQFIQRLENRATGNKVTIPERKRQAQSTRKQAGSNTQDKSSNSSQSRKGNTQSLTDKIVSYMERQQKYLKDRTEDYTKKIEQIKKDNENQVKMLDKGLSVRTIDTSFQTSSLNNNHNLGYSVSGYDTDSSNSIFREATNNNQLQPDTANSSSRLYQIPGYPNLPPNANGGIIPPLNPQMFRPQHDIQVGVRQLLPPALQTKLTHQRADALLKLNKTGNSANQAREDALSKQKVADTTRVYEPIMINPGHSEAYRDVFIPEFLGRWLKPHQIEGVQFMWKNLIMFRDGAEGVQQHGCVIAHSMGLGKTLQVIAFVYTLLEAIQIDKKMKLGMKSRNIDARSKEFKLSGVPDDLFGSQILVLCPPTLQTNWQREFIKWLESDGKDRSLYNRPLTRAEIVNKEKHSRRIREVIKMILVFDKVEGSLDHKASILEEWHRTGGVLILGYAAFRDMIKSPKESGKSLSSTKKYIKRIFKCLQNPGPAVVIADEGHSIKNMKSQLSISAENINTKARICLTGYPLQNNLDEYWTMVNFVYPNILGDFADFHTSYSVPISEGLFTDSTPLARKLSQIKLKALSDHLEPLVLRRDAGILELEIPPKTEYFIMCNLSPLQQNLYTAFLNSFQQKIGVTNKGVIARYATFSAICNHPGAVKVLFMERRNRFREKINKLNNSLYTGIDEEDEQEVLERRVTESQEMMNETVDDSWSKPVFGSVAPSSVVKPSQSSKLMILLSIIYNSIISNEKVLVFSHFISTLDFIWWVLKNTKVTESAERERKRRAREKILPHEVLGLEPIGLSSARNAATIEQLVLRIDGRTKMSDRTMFIDQFNDAKNPSKVFLISTGTGSLGVNLVGATRVVLYDVGWNPLYDEQAVARAYRYNQTKPVYVYRLISMGTWEQTMFYNNRHKVGLSLRVIDRKKVDEKVSKDATKRYYAPLPPLNTVHPLTNEVARNLIMKYSQDFVFLSALKRNKNKITDIRGHTTTSNYTPAEDNPIEDDHTSNKYEYENFSQNVFDELVAEERHKLNTYVAKGRVLNRFPHSDNEDSDIEIDTIELNSPYMDLHSTVEKSSGKQNIQSGRSLHPSQDNTAGNYSERRSFFEKNVPRLSNKNVNMDSENTDSDAPSASSKSSILHLSKDYIRNNQGSLKPKLKSRFSDNKSKQVGRYNNY</sequence>
<dbReference type="Gene3D" id="3.40.50.10810">
    <property type="entry name" value="Tandem AAA-ATPase domain"/>
    <property type="match status" value="1"/>
</dbReference>
<comment type="caution">
    <text evidence="12">The sequence shown here is derived from an EMBL/GenBank/DDBJ whole genome shotgun (WGS) entry which is preliminary data.</text>
</comment>
<dbReference type="InterPro" id="IPR013761">
    <property type="entry name" value="SAM/pointed_sf"/>
</dbReference>
<keyword evidence="8" id="KW-0539">Nucleus</keyword>
<feature type="region of interest" description="Disordered" evidence="9">
    <location>
        <begin position="2185"/>
        <end position="2288"/>
    </location>
</feature>
<dbReference type="SUPFAM" id="SSF47769">
    <property type="entry name" value="SAM/Pointed domain"/>
    <property type="match status" value="1"/>
</dbReference>
<keyword evidence="3" id="KW-0547">Nucleotide-binding</keyword>
<dbReference type="PROSITE" id="PS51192">
    <property type="entry name" value="HELICASE_ATP_BIND_1"/>
    <property type="match status" value="1"/>
</dbReference>
<feature type="compositionally biased region" description="Low complexity" evidence="9">
    <location>
        <begin position="2240"/>
        <end position="2253"/>
    </location>
</feature>
<comment type="similarity">
    <text evidence="2">Belongs to the SNF2/RAD54 helicase family.</text>
</comment>
<evidence type="ECO:0000256" key="4">
    <source>
        <dbReference type="ARBA" id="ARBA00022801"/>
    </source>
</evidence>
<protein>
    <submittedName>
        <fullName evidence="12">Uncharacterized protein</fullName>
    </submittedName>
</protein>
<dbReference type="GO" id="GO:0004386">
    <property type="term" value="F:helicase activity"/>
    <property type="evidence" value="ECO:0007669"/>
    <property type="project" value="UniProtKB-KW"/>
</dbReference>
<keyword evidence="4" id="KW-0378">Hydrolase</keyword>
<evidence type="ECO:0000259" key="11">
    <source>
        <dbReference type="PROSITE" id="PS51194"/>
    </source>
</evidence>
<feature type="compositionally biased region" description="Polar residues" evidence="9">
    <location>
        <begin position="2191"/>
        <end position="2211"/>
    </location>
</feature>
<accession>A0A2T9ZKV1</accession>
<evidence type="ECO:0000259" key="10">
    <source>
        <dbReference type="PROSITE" id="PS51192"/>
    </source>
</evidence>
<dbReference type="GO" id="GO:0016887">
    <property type="term" value="F:ATP hydrolysis activity"/>
    <property type="evidence" value="ECO:0007669"/>
    <property type="project" value="InterPro"/>
</dbReference>
<evidence type="ECO:0000256" key="2">
    <source>
        <dbReference type="ARBA" id="ARBA00007025"/>
    </source>
</evidence>
<feature type="compositionally biased region" description="Polar residues" evidence="9">
    <location>
        <begin position="581"/>
        <end position="607"/>
    </location>
</feature>
<dbReference type="Pfam" id="PF00271">
    <property type="entry name" value="Helicase_C"/>
    <property type="match status" value="1"/>
</dbReference>
<dbReference type="SMART" id="SM00487">
    <property type="entry name" value="DEXDc"/>
    <property type="match status" value="1"/>
</dbReference>
<dbReference type="GO" id="GO:0005634">
    <property type="term" value="C:nucleus"/>
    <property type="evidence" value="ECO:0007669"/>
    <property type="project" value="UniProtKB-SubCell"/>
</dbReference>
<dbReference type="InterPro" id="IPR038718">
    <property type="entry name" value="SNF2-like_sf"/>
</dbReference>
<evidence type="ECO:0000313" key="12">
    <source>
        <dbReference type="EMBL" id="PVV05224.1"/>
    </source>
</evidence>
<feature type="compositionally biased region" description="Basic and acidic residues" evidence="9">
    <location>
        <begin position="2213"/>
        <end position="2223"/>
    </location>
</feature>
<gene>
    <name evidence="12" type="ORF">BB560_000273</name>
</gene>
<feature type="compositionally biased region" description="Acidic residues" evidence="9">
    <location>
        <begin position="712"/>
        <end position="721"/>
    </location>
</feature>
<dbReference type="PROSITE" id="PS51194">
    <property type="entry name" value="HELICASE_CTER"/>
    <property type="match status" value="1"/>
</dbReference>
<dbReference type="GO" id="GO:0005524">
    <property type="term" value="F:ATP binding"/>
    <property type="evidence" value="ECO:0007669"/>
    <property type="project" value="UniProtKB-KW"/>
</dbReference>
<dbReference type="GO" id="GO:0003677">
    <property type="term" value="F:DNA binding"/>
    <property type="evidence" value="ECO:0007669"/>
    <property type="project" value="UniProtKB-KW"/>
</dbReference>
<dbReference type="CDD" id="cd18007">
    <property type="entry name" value="DEXHc_ATRX-like"/>
    <property type="match status" value="1"/>
</dbReference>
<evidence type="ECO:0000256" key="6">
    <source>
        <dbReference type="ARBA" id="ARBA00022840"/>
    </source>
</evidence>
<feature type="region of interest" description="Disordered" evidence="9">
    <location>
        <begin position="1057"/>
        <end position="1078"/>
    </location>
</feature>